<evidence type="ECO:0000256" key="4">
    <source>
        <dbReference type="HAMAP-Rule" id="MF_01341"/>
    </source>
</evidence>
<evidence type="ECO:0000256" key="2">
    <source>
        <dbReference type="ARBA" id="ARBA00022980"/>
    </source>
</evidence>
<dbReference type="PROSITE" id="PS00475">
    <property type="entry name" value="RIBOSOMAL_L15"/>
    <property type="match status" value="1"/>
</dbReference>
<comment type="caution">
    <text evidence="8">The sequence shown here is derived from an EMBL/GenBank/DDBJ whole genome shotgun (WGS) entry which is preliminary data.</text>
</comment>
<dbReference type="PANTHER" id="PTHR12934:SF11">
    <property type="entry name" value="LARGE RIBOSOMAL SUBUNIT PROTEIN UL15M"/>
    <property type="match status" value="1"/>
</dbReference>
<evidence type="ECO:0000259" key="7">
    <source>
        <dbReference type="Pfam" id="PF00828"/>
    </source>
</evidence>
<feature type="compositionally biased region" description="Low complexity" evidence="6">
    <location>
        <begin position="1"/>
        <end position="10"/>
    </location>
</feature>
<dbReference type="HAMAP" id="MF_01341">
    <property type="entry name" value="Ribosomal_uL15"/>
    <property type="match status" value="1"/>
</dbReference>
<dbReference type="SUPFAM" id="SSF52080">
    <property type="entry name" value="Ribosomal proteins L15p and L18e"/>
    <property type="match status" value="1"/>
</dbReference>
<evidence type="ECO:0000256" key="6">
    <source>
        <dbReference type="SAM" id="MobiDB-lite"/>
    </source>
</evidence>
<dbReference type="PANTHER" id="PTHR12934">
    <property type="entry name" value="50S RIBOSOMAL PROTEIN L15"/>
    <property type="match status" value="1"/>
</dbReference>
<dbReference type="GO" id="GO:0019843">
    <property type="term" value="F:rRNA binding"/>
    <property type="evidence" value="ECO:0007669"/>
    <property type="project" value="UniProtKB-UniRule"/>
</dbReference>
<dbReference type="InterPro" id="IPR030878">
    <property type="entry name" value="Ribosomal_uL15"/>
</dbReference>
<dbReference type="Proteomes" id="UP000230935">
    <property type="component" value="Unassembled WGS sequence"/>
</dbReference>
<comment type="function">
    <text evidence="4">Binds to the 23S rRNA.</text>
</comment>
<evidence type="ECO:0000256" key="3">
    <source>
        <dbReference type="ARBA" id="ARBA00023274"/>
    </source>
</evidence>
<evidence type="ECO:0000313" key="8">
    <source>
        <dbReference type="EMBL" id="PIS05420.1"/>
    </source>
</evidence>
<gene>
    <name evidence="4" type="primary">rplO</name>
    <name evidence="8" type="ORF">COT81_01415</name>
</gene>
<sequence>MLHQLKSSKGSTKKRKRLGRGNASGHGTYSSRGLKGQRSRSGASGFKSRGLKTYLTQTPKLGGFKSGKPKMSVISLRQIEAIAKDNETINVQKLAALNLIKSAKNKVKILGTGSLSKPVTVVADAFSESAKEAINKSGGKAVVRNQKK</sequence>
<dbReference type="GO" id="GO:0022625">
    <property type="term" value="C:cytosolic large ribosomal subunit"/>
    <property type="evidence" value="ECO:0007669"/>
    <property type="project" value="TreeGrafter"/>
</dbReference>
<accession>A0A2H0W443</accession>
<keyword evidence="3 4" id="KW-0687">Ribonucleoprotein</keyword>
<organism evidence="8 9">
    <name type="scientific">Candidatus Buchananbacteria bacterium CG10_big_fil_rev_8_21_14_0_10_42_9</name>
    <dbReference type="NCBI Taxonomy" id="1974526"/>
    <lineage>
        <taxon>Bacteria</taxon>
        <taxon>Candidatus Buchananiibacteriota</taxon>
    </lineage>
</organism>
<keyword evidence="4" id="KW-0699">rRNA-binding</keyword>
<evidence type="ECO:0000256" key="5">
    <source>
        <dbReference type="RuleBase" id="RU003888"/>
    </source>
</evidence>
<dbReference type="NCBIfam" id="TIGR01071">
    <property type="entry name" value="rplO_bact"/>
    <property type="match status" value="1"/>
</dbReference>
<proteinExistence type="inferred from homology"/>
<dbReference type="GO" id="GO:0006412">
    <property type="term" value="P:translation"/>
    <property type="evidence" value="ECO:0007669"/>
    <property type="project" value="UniProtKB-UniRule"/>
</dbReference>
<keyword evidence="4" id="KW-0694">RNA-binding</keyword>
<comment type="subunit">
    <text evidence="4">Part of the 50S ribosomal subunit.</text>
</comment>
<dbReference type="GO" id="GO:0003735">
    <property type="term" value="F:structural constituent of ribosome"/>
    <property type="evidence" value="ECO:0007669"/>
    <property type="project" value="InterPro"/>
</dbReference>
<dbReference type="InterPro" id="IPR005749">
    <property type="entry name" value="Ribosomal_uL15_bac-type"/>
</dbReference>
<dbReference type="AlphaFoldDB" id="A0A2H0W443"/>
<dbReference type="EMBL" id="PEZZ01000007">
    <property type="protein sequence ID" value="PIS05420.1"/>
    <property type="molecule type" value="Genomic_DNA"/>
</dbReference>
<evidence type="ECO:0000256" key="1">
    <source>
        <dbReference type="ARBA" id="ARBA00007320"/>
    </source>
</evidence>
<evidence type="ECO:0000313" key="9">
    <source>
        <dbReference type="Proteomes" id="UP000230935"/>
    </source>
</evidence>
<dbReference type="InterPro" id="IPR001196">
    <property type="entry name" value="Ribosomal_uL15_CS"/>
</dbReference>
<dbReference type="InterPro" id="IPR036227">
    <property type="entry name" value="Ribosomal_uL15/eL18_sf"/>
</dbReference>
<name>A0A2H0W443_9BACT</name>
<feature type="domain" description="Large ribosomal subunit protein uL15/eL18" evidence="7">
    <location>
        <begin position="73"/>
        <end position="142"/>
    </location>
</feature>
<feature type="region of interest" description="Disordered" evidence="6">
    <location>
        <begin position="1"/>
        <end position="51"/>
    </location>
</feature>
<dbReference type="Gene3D" id="3.100.10.10">
    <property type="match status" value="1"/>
</dbReference>
<protein>
    <recommendedName>
        <fullName evidence="4">Large ribosomal subunit protein uL15</fullName>
    </recommendedName>
</protein>
<dbReference type="Pfam" id="PF00828">
    <property type="entry name" value="Ribosomal_L27A"/>
    <property type="match status" value="1"/>
</dbReference>
<dbReference type="InterPro" id="IPR021131">
    <property type="entry name" value="Ribosomal_uL15/eL18"/>
</dbReference>
<comment type="similarity">
    <text evidence="1 4 5">Belongs to the universal ribosomal protein uL15 family.</text>
</comment>
<keyword evidence="2 4" id="KW-0689">Ribosomal protein</keyword>
<reference evidence="9" key="1">
    <citation type="submission" date="2017-09" db="EMBL/GenBank/DDBJ databases">
        <title>Depth-based differentiation of microbial function through sediment-hosted aquifers and enrichment of novel symbionts in the deep terrestrial subsurface.</title>
        <authorList>
            <person name="Probst A.J."/>
            <person name="Ladd B."/>
            <person name="Jarett J.K."/>
            <person name="Geller-Mcgrath D.E."/>
            <person name="Sieber C.M.K."/>
            <person name="Emerson J.B."/>
            <person name="Anantharaman K."/>
            <person name="Thomas B.C."/>
            <person name="Malmstrom R."/>
            <person name="Stieglmeier M."/>
            <person name="Klingl A."/>
            <person name="Woyke T."/>
            <person name="Ryan C.M."/>
            <person name="Banfield J.F."/>
        </authorList>
    </citation>
    <scope>NUCLEOTIDE SEQUENCE [LARGE SCALE GENOMIC DNA]</scope>
</reference>